<evidence type="ECO:0000256" key="1">
    <source>
        <dbReference type="ARBA" id="ARBA00022614"/>
    </source>
</evidence>
<dbReference type="InterPro" id="IPR032675">
    <property type="entry name" value="LRR_dom_sf"/>
</dbReference>
<dbReference type="PROSITE" id="PS51450">
    <property type="entry name" value="LRR"/>
    <property type="match status" value="1"/>
</dbReference>
<keyword evidence="2" id="KW-0677">Repeat</keyword>
<protein>
    <submittedName>
        <fullName evidence="5">Lrrc66 protein</fullName>
    </submittedName>
</protein>
<keyword evidence="1" id="KW-0433">Leucine-rich repeat</keyword>
<dbReference type="Gene3D" id="3.80.10.10">
    <property type="entry name" value="Ribonuclease Inhibitor"/>
    <property type="match status" value="1"/>
</dbReference>
<dbReference type="InterPro" id="IPR001611">
    <property type="entry name" value="Leu-rich_rpt"/>
</dbReference>
<evidence type="ECO:0000256" key="4">
    <source>
        <dbReference type="SAM" id="Phobius"/>
    </source>
</evidence>
<dbReference type="InterPro" id="IPR003591">
    <property type="entry name" value="Leu-rich_rpt_typical-subtyp"/>
</dbReference>
<evidence type="ECO:0000313" key="5">
    <source>
        <dbReference type="EMBL" id="CAH6888963.1"/>
    </source>
</evidence>
<accession>A0AAU9ZWW7</accession>
<name>A0AAU9ZWW7_PHORO</name>
<dbReference type="EMBL" id="CALSGD010001509">
    <property type="protein sequence ID" value="CAH6888963.1"/>
    <property type="molecule type" value="Genomic_DNA"/>
</dbReference>
<proteinExistence type="predicted"/>
<keyword evidence="6" id="KW-1185">Reference proteome</keyword>
<dbReference type="PANTHER" id="PTHR24369:SF213">
    <property type="entry name" value="INSULIN LIKE GROWTH FACTOR BINDING PROTEIN ACID LABILE SUBUNIT"/>
    <property type="match status" value="1"/>
</dbReference>
<feature type="region of interest" description="Disordered" evidence="3">
    <location>
        <begin position="339"/>
        <end position="361"/>
    </location>
</feature>
<feature type="compositionally biased region" description="Basic and acidic residues" evidence="3">
    <location>
        <begin position="667"/>
        <end position="676"/>
    </location>
</feature>
<sequence>MQDFYIRITITVIGLCFPRTATNPPRKIGVFHNPEYQWNTHLLANWSSTRHKSQIADTMDVSSLSFQVLFQSHTRKKWQIKHLDLSNRSISTMTLSPLATLYALEVLNLSNNALHSLSLDLPPARLAQQESHRHSCHSQLPRLQVLILQRNELSGTPKGLWKLESLQSLDLSFNRIVHIGLPDFHSCLQLESIYLKSNKICTIHPEAFKGLNKLQVVDLRSNALTTLAPIVTIALQLPHLELDLADNQWQCSKSNVNFQNATSASWREKWDAICNMSVGNEKPYLEAPQIRISREAHLPPTPPEEKSVIQSKAERSQGGGDIPLSTLEKQAQVGYDDLEEIQPWPSTEHRDSQDGHDTVKKGDDSPDLVLAICLSVFITFVVAFCLGAFARPYIDRLWQKSCLNKRAGSENAYANEGFYDEVEASQRAQCQGTELHQAPHHLNLYERQNPSWVTEPIPYDAVMSDRALESGRMELNDPQNPVQLEDSIGVRSGDCKALLYAHVTHSALPGLPHADTQEPVSTGQDHCDGPEELHYDTVGWEYPLYEGVTDGSSIAGPLGTIPSSIDGGWDELYLSQSRDVVAPISQALVHANTQRSGESKEKGCPEPLEAVDSPMESSLVSNSIQGLATQQPCFQAADDEEEVSGIYDEVSYNDSGDVDRPSLTPRWDSDSHVTPDSEKLVLRGAPFDSHYDLVTNYQSDSDEGSLFTLSSEDSEDERNLTEEQVSVENGGASEPLPSTNLGEYEENVTSARSDEDIISQRILEKCEIQEALFGNLLISSPDSFNITTWPWAPGHKLSHYEIPGIFVGNGDVGPQSKAVGHYCLSDLEFPNVNHSPSPRSLPPKRSTHW</sequence>
<feature type="region of interest" description="Disordered" evidence="3">
    <location>
        <begin position="702"/>
        <end position="741"/>
    </location>
</feature>
<keyword evidence="4" id="KW-0812">Transmembrane</keyword>
<keyword evidence="4" id="KW-1133">Transmembrane helix</keyword>
<keyword evidence="4" id="KW-0472">Membrane</keyword>
<comment type="caution">
    <text evidence="5">The sequence shown here is derived from an EMBL/GenBank/DDBJ whole genome shotgun (WGS) entry which is preliminary data.</text>
</comment>
<feature type="transmembrane region" description="Helical" evidence="4">
    <location>
        <begin position="368"/>
        <end position="390"/>
    </location>
</feature>
<dbReference type="GO" id="GO:0005886">
    <property type="term" value="C:plasma membrane"/>
    <property type="evidence" value="ECO:0007669"/>
    <property type="project" value="TreeGrafter"/>
</dbReference>
<reference evidence="5" key="1">
    <citation type="submission" date="2022-06" db="EMBL/GenBank/DDBJ databases">
        <authorList>
            <person name="Andreotti S."/>
            <person name="Wyler E."/>
        </authorList>
    </citation>
    <scope>NUCLEOTIDE SEQUENCE</scope>
</reference>
<evidence type="ECO:0000256" key="3">
    <source>
        <dbReference type="SAM" id="MobiDB-lite"/>
    </source>
</evidence>
<gene>
    <name evidence="5" type="primary">Lrrc66</name>
    <name evidence="5" type="ORF">PHOROB_LOCUS12562</name>
</gene>
<feature type="region of interest" description="Disordered" evidence="3">
    <location>
        <begin position="649"/>
        <end position="676"/>
    </location>
</feature>
<dbReference type="SMART" id="SM00369">
    <property type="entry name" value="LRR_TYP"/>
    <property type="match status" value="5"/>
</dbReference>
<dbReference type="AlphaFoldDB" id="A0AAU9ZWW7"/>
<dbReference type="Proteomes" id="UP001152836">
    <property type="component" value="Unassembled WGS sequence"/>
</dbReference>
<dbReference type="Pfam" id="PF13855">
    <property type="entry name" value="LRR_8"/>
    <property type="match status" value="2"/>
</dbReference>
<dbReference type="InterPro" id="IPR050541">
    <property type="entry name" value="LRR_TM_domain-containing"/>
</dbReference>
<feature type="compositionally biased region" description="Basic and acidic residues" evidence="3">
    <location>
        <begin position="347"/>
        <end position="361"/>
    </location>
</feature>
<feature type="region of interest" description="Disordered" evidence="3">
    <location>
        <begin position="294"/>
        <end position="325"/>
    </location>
</feature>
<evidence type="ECO:0000313" key="6">
    <source>
        <dbReference type="Proteomes" id="UP001152836"/>
    </source>
</evidence>
<organism evidence="5 6">
    <name type="scientific">Phodopus roborovskii</name>
    <name type="common">Roborovski's desert hamster</name>
    <name type="synonym">Cricetulus roborovskii</name>
    <dbReference type="NCBI Taxonomy" id="109678"/>
    <lineage>
        <taxon>Eukaryota</taxon>
        <taxon>Metazoa</taxon>
        <taxon>Chordata</taxon>
        <taxon>Craniata</taxon>
        <taxon>Vertebrata</taxon>
        <taxon>Euteleostomi</taxon>
        <taxon>Mammalia</taxon>
        <taxon>Eutheria</taxon>
        <taxon>Euarchontoglires</taxon>
        <taxon>Glires</taxon>
        <taxon>Rodentia</taxon>
        <taxon>Myomorpha</taxon>
        <taxon>Muroidea</taxon>
        <taxon>Cricetidae</taxon>
        <taxon>Cricetinae</taxon>
        <taxon>Phodopus</taxon>
    </lineage>
</organism>
<dbReference type="PANTHER" id="PTHR24369">
    <property type="entry name" value="ANTIGEN BSP, PUTATIVE-RELATED"/>
    <property type="match status" value="1"/>
</dbReference>
<feature type="compositionally biased region" description="Basic and acidic residues" evidence="3">
    <location>
        <begin position="294"/>
        <end position="315"/>
    </location>
</feature>
<dbReference type="SUPFAM" id="SSF52058">
    <property type="entry name" value="L domain-like"/>
    <property type="match status" value="1"/>
</dbReference>
<evidence type="ECO:0000256" key="2">
    <source>
        <dbReference type="ARBA" id="ARBA00022737"/>
    </source>
</evidence>